<keyword evidence="9" id="KW-1185">Reference proteome</keyword>
<dbReference type="EMBL" id="CAICTM010000960">
    <property type="protein sequence ID" value="CAB9518767.1"/>
    <property type="molecule type" value="Genomic_DNA"/>
</dbReference>
<keyword evidence="5" id="KW-0812">Transmembrane</keyword>
<dbReference type="Gene3D" id="2.160.10.10">
    <property type="entry name" value="Hexapeptide repeat proteins"/>
    <property type="match status" value="1"/>
</dbReference>
<feature type="transmembrane region" description="Helical" evidence="5">
    <location>
        <begin position="730"/>
        <end position="754"/>
    </location>
</feature>
<organism evidence="8 9">
    <name type="scientific">Seminavis robusta</name>
    <dbReference type="NCBI Taxonomy" id="568900"/>
    <lineage>
        <taxon>Eukaryota</taxon>
        <taxon>Sar</taxon>
        <taxon>Stramenopiles</taxon>
        <taxon>Ochrophyta</taxon>
        <taxon>Bacillariophyta</taxon>
        <taxon>Bacillariophyceae</taxon>
        <taxon>Bacillariophycidae</taxon>
        <taxon>Naviculales</taxon>
        <taxon>Naviculaceae</taxon>
        <taxon>Seminavis</taxon>
    </lineage>
</organism>
<dbReference type="OrthoDB" id="199633at2759"/>
<evidence type="ECO:0000256" key="4">
    <source>
        <dbReference type="SAM" id="MobiDB-lite"/>
    </source>
</evidence>
<evidence type="ECO:0000256" key="3">
    <source>
        <dbReference type="ARBA" id="ARBA00023098"/>
    </source>
</evidence>
<dbReference type="Gene3D" id="3.40.50.12780">
    <property type="entry name" value="N-terminal domain of ligase-like"/>
    <property type="match status" value="1"/>
</dbReference>
<keyword evidence="1 8" id="KW-0436">Ligase</keyword>
<dbReference type="GO" id="GO:0008610">
    <property type="term" value="P:lipid biosynthetic process"/>
    <property type="evidence" value="ECO:0007669"/>
    <property type="project" value="InterPro"/>
</dbReference>
<feature type="compositionally biased region" description="Polar residues" evidence="4">
    <location>
        <begin position="551"/>
        <end position="561"/>
    </location>
</feature>
<dbReference type="InterPro" id="IPR042099">
    <property type="entry name" value="ANL_N_sf"/>
</dbReference>
<evidence type="ECO:0000259" key="7">
    <source>
        <dbReference type="Pfam" id="PF23024"/>
    </source>
</evidence>
<dbReference type="SUPFAM" id="SSF56801">
    <property type="entry name" value="Acetyl-CoA synthetase-like"/>
    <property type="match status" value="1"/>
</dbReference>
<dbReference type="InterPro" id="IPR020845">
    <property type="entry name" value="AMP-binding_CS"/>
</dbReference>
<name>A0A9N8EC97_9STRA</name>
<keyword evidence="5" id="KW-1133">Transmembrane helix</keyword>
<evidence type="ECO:0000259" key="6">
    <source>
        <dbReference type="Pfam" id="PF00501"/>
    </source>
</evidence>
<dbReference type="InterPro" id="IPR000873">
    <property type="entry name" value="AMP-dep_synth/lig_dom"/>
</dbReference>
<sequence length="1317" mass="145987">MKIFSTILEAISHHATETPDKVVFTWVDKKCYEQNKMTFQQLEDASNAVAARLLKLGCQKGDRVMVAYPFGLEFLAGMFGAMKIGVIPCSIYPPNPNQLKTEMPKFRGFAEDAGAKYALSTNMFATGMATASIIYKTGVTWIGTDKLPIKKCDANKPKDYELYNGEPNDICFIQYTSGSTGKPKGVMITHHNLAENCREIGASINLTPTSLTASWVPQYHDMGLVGGFMATLYAGDQLVMSSPLDFLTKPLLWAELIEKYRATHTCAPNFAYALLLKRLKQANRKYDWSCVKYAMFGAEPTQQSVVEEVATTLAVKPENIYNLYGLAESVVWLTGGPAVPDTEDLVCCGKVDSPTLKIRIVQDGKEAEEGHVGTIWVQSPRVAAGYFGQPVLTRSTFSNALPNYEGTWLDTGDLGKVVDGQLYVTGRVKDVIIINGKNYYPTDVELSVDATFGHIVRPGRTTAFQYREDSIGITAESRKDFDKSANKDLALQIANHVSQAHGLFVSEVVVLKPGVTPKTTSGKLKRNEVRQATVAGDWKTSSVVLRLQPVENDSNKNPTKQSCSGETDEEEPESSEHVYPSECNAAILPNEFQSMVSTIIGAHFDPHKSWAENGLTSLKSAELTNRVEEEFHVVLPVNFEQLYGTPMELHVFLAASEGKIFPRQNKYDQPDSDWNSSRSRLSKLQLGVIQSLGSALILLLVLTSVVPSYFLASWVLDQCASAEDGECQIFWVLMPLAFPLFLLSFSLVVVLFKLGVLGKYLPRQFGLLSWDYIRWWFVDRLVEVWESIVGKFLLETKFIWIIYWLLGADLAWSAKIESYIREFDLVKVGSNAAIAHPLKCRKFSRSTEEASPKMTFYPIVVGKNCKVSGMIGPGAQIGDGSKVEKLSAVEEGAIVPNGAVARGSPAYNAGPFEQHLQSNFLADSLLSVFKMVWAISEAYHFFALSSLVHFTLNRILPSWRYGGVLHWFLLFPLTSFLALLTSIALKWLLIAAWALIPFFGQSKLWHFILFLHGLDADMTSTLSHPYTVFFPSKVDFVKIRCSFVPSSTLDLGTKADSKIEIINSSIGYNSNLHAGVKIMKSMIPPRSNVSDSVCDWNHSDKSRTVSSLTLLLPEVEQQLLNMILFFSIVPSYEIGLAATKSSSLTIVVLGLALAVAVQLFVWILLTKAVEQILLILPHYAQQGFFGIYINHVRQFRAGNWLWMVLYGTPMFASCARFMGAEVSGDLWYFGNSLYEYSKLHFKGSVIVDSSHVSGHYIDRNGLAIDDTYVSGLLHPGCYASAGAEVFGPENGPWKVFLRSDSNKDPVDVELGSNAISQ</sequence>
<reference evidence="8" key="1">
    <citation type="submission" date="2020-06" db="EMBL/GenBank/DDBJ databases">
        <authorList>
            <consortium name="Plant Systems Biology data submission"/>
        </authorList>
    </citation>
    <scope>NUCLEOTIDE SEQUENCE</scope>
    <source>
        <strain evidence="8">D6</strain>
    </source>
</reference>
<feature type="transmembrane region" description="Helical" evidence="5">
    <location>
        <begin position="686"/>
        <end position="710"/>
    </location>
</feature>
<comment type="caution">
    <text evidence="8">The sequence shown here is derived from an EMBL/GenBank/DDBJ whole genome shotgun (WGS) entry which is preliminary data.</text>
</comment>
<dbReference type="InterPro" id="IPR045851">
    <property type="entry name" value="AMP-bd_C_sf"/>
</dbReference>
<dbReference type="InterPro" id="IPR025110">
    <property type="entry name" value="AMP-bd_C"/>
</dbReference>
<dbReference type="InterPro" id="IPR036736">
    <property type="entry name" value="ACP-like_sf"/>
</dbReference>
<dbReference type="Proteomes" id="UP001153069">
    <property type="component" value="Unassembled WGS sequence"/>
</dbReference>
<keyword evidence="3" id="KW-0443">Lipid metabolism</keyword>
<dbReference type="PANTHER" id="PTHR22754:SF32">
    <property type="entry name" value="DISCO-INTERACTING PROTEIN 2"/>
    <property type="match status" value="1"/>
</dbReference>
<dbReference type="PANTHER" id="PTHR22754">
    <property type="entry name" value="DISCO-INTERACTING PROTEIN 2 DIP2 -RELATED"/>
    <property type="match status" value="1"/>
</dbReference>
<feature type="transmembrane region" description="Helical" evidence="5">
    <location>
        <begin position="964"/>
        <end position="996"/>
    </location>
</feature>
<dbReference type="InterPro" id="IPR040097">
    <property type="entry name" value="FAAL/FAAC"/>
</dbReference>
<evidence type="ECO:0000256" key="2">
    <source>
        <dbReference type="ARBA" id="ARBA00022832"/>
    </source>
</evidence>
<proteinExistence type="predicted"/>
<evidence type="ECO:0000256" key="5">
    <source>
        <dbReference type="SAM" id="Phobius"/>
    </source>
</evidence>
<feature type="domain" description="AMP-dependent synthetase/ligase" evidence="6">
    <location>
        <begin position="13"/>
        <end position="387"/>
    </location>
</feature>
<evidence type="ECO:0000313" key="8">
    <source>
        <dbReference type="EMBL" id="CAB9518767.1"/>
    </source>
</evidence>
<keyword evidence="5" id="KW-0472">Membrane</keyword>
<evidence type="ECO:0000256" key="1">
    <source>
        <dbReference type="ARBA" id="ARBA00022598"/>
    </source>
</evidence>
<feature type="transmembrane region" description="Helical" evidence="5">
    <location>
        <begin position="931"/>
        <end position="952"/>
    </location>
</feature>
<evidence type="ECO:0000313" key="9">
    <source>
        <dbReference type="Proteomes" id="UP001153069"/>
    </source>
</evidence>
<gene>
    <name evidence="8" type="ORF">SEMRO_962_G225120.1</name>
</gene>
<feature type="domain" description="AMP-binding enzyme C-terminal" evidence="7">
    <location>
        <begin position="430"/>
        <end position="537"/>
    </location>
</feature>
<dbReference type="CDD" id="cd05931">
    <property type="entry name" value="FAAL"/>
    <property type="match status" value="1"/>
</dbReference>
<dbReference type="SUPFAM" id="SSF51161">
    <property type="entry name" value="Trimeric LpxA-like enzymes"/>
    <property type="match status" value="1"/>
</dbReference>
<dbReference type="GO" id="GO:0006631">
    <property type="term" value="P:fatty acid metabolic process"/>
    <property type="evidence" value="ECO:0007669"/>
    <property type="project" value="UniProtKB-KW"/>
</dbReference>
<feature type="region of interest" description="Disordered" evidence="4">
    <location>
        <begin position="548"/>
        <end position="579"/>
    </location>
</feature>
<dbReference type="Gene3D" id="3.30.300.30">
    <property type="match status" value="1"/>
</dbReference>
<dbReference type="Pfam" id="PF00501">
    <property type="entry name" value="AMP-binding"/>
    <property type="match status" value="1"/>
</dbReference>
<feature type="transmembrane region" description="Helical" evidence="5">
    <location>
        <begin position="1144"/>
        <end position="1165"/>
    </location>
</feature>
<dbReference type="SUPFAM" id="SSF47336">
    <property type="entry name" value="ACP-like"/>
    <property type="match status" value="1"/>
</dbReference>
<protein>
    <submittedName>
        <fullName evidence="8">D-alanine--D-alanyl carrier protein ligase</fullName>
    </submittedName>
</protein>
<dbReference type="PROSITE" id="PS00455">
    <property type="entry name" value="AMP_BINDING"/>
    <property type="match status" value="1"/>
</dbReference>
<keyword evidence="2" id="KW-0276">Fatty acid metabolism</keyword>
<accession>A0A9N8EC97</accession>
<dbReference type="Pfam" id="PF23024">
    <property type="entry name" value="AMP-dom_DIP2-like"/>
    <property type="match status" value="1"/>
</dbReference>
<dbReference type="GO" id="GO:0016874">
    <property type="term" value="F:ligase activity"/>
    <property type="evidence" value="ECO:0007669"/>
    <property type="project" value="UniProtKB-KW"/>
</dbReference>
<dbReference type="InterPro" id="IPR011004">
    <property type="entry name" value="Trimer_LpxA-like_sf"/>
</dbReference>